<dbReference type="Proteomes" id="UP000031586">
    <property type="component" value="Unassembled WGS sequence"/>
</dbReference>
<dbReference type="AlphaFoldDB" id="A0A0C1W4F1"/>
<accession>A0A0C1W4F1</accession>
<name>A0A0C1W4F1_9VIBR</name>
<dbReference type="RefSeq" id="WP_020195481.1">
    <property type="nucleotide sequence ID" value="NZ_BAOH01000023.1"/>
</dbReference>
<dbReference type="EMBL" id="JPRD01000040">
    <property type="protein sequence ID" value="KIF51297.1"/>
    <property type="molecule type" value="Genomic_DNA"/>
</dbReference>
<dbReference type="Gene3D" id="3.10.50.30">
    <property type="entry name" value="Transcription elongation factor, GreA/GreB, C-terminal domain"/>
    <property type="match status" value="1"/>
</dbReference>
<keyword evidence="2" id="KW-0648">Protein biosynthesis</keyword>
<keyword evidence="2" id="KW-0251">Elongation factor</keyword>
<reference evidence="2 3" key="1">
    <citation type="submission" date="2014-07" db="EMBL/GenBank/DDBJ databases">
        <title>Unique and conserved regions in Vibrio harveyi and related species in comparison with the shrimp pathogen Vibrio harveyi CAIM 1792.</title>
        <authorList>
            <person name="Espinoza-Valles I."/>
            <person name="Vora G."/>
            <person name="Leekitcharoenphon P."/>
            <person name="Ussery D."/>
            <person name="Hoj L."/>
            <person name="Gomez-Gil B."/>
        </authorList>
    </citation>
    <scope>NUCLEOTIDE SEQUENCE [LARGE SCALE GENOMIC DNA]</scope>
    <source>
        <strain evidence="3">CAIM 1854 / LMG 25443</strain>
    </source>
</reference>
<protein>
    <submittedName>
        <fullName evidence="2">Transcription elongation factor</fullName>
    </submittedName>
</protein>
<evidence type="ECO:0000313" key="2">
    <source>
        <dbReference type="EMBL" id="KIF51297.1"/>
    </source>
</evidence>
<dbReference type="InterPro" id="IPR036953">
    <property type="entry name" value="GreA/GreB_C_sf"/>
</dbReference>
<feature type="domain" description="Transcription elongation factor GreA/GreB C-terminal" evidence="1">
    <location>
        <begin position="122"/>
        <end position="158"/>
    </location>
</feature>
<evidence type="ECO:0000313" key="3">
    <source>
        <dbReference type="Proteomes" id="UP000031586"/>
    </source>
</evidence>
<dbReference type="GO" id="GO:0003677">
    <property type="term" value="F:DNA binding"/>
    <property type="evidence" value="ECO:0007669"/>
    <property type="project" value="InterPro"/>
</dbReference>
<dbReference type="PATRIC" id="fig|1229493.5.peg.3422"/>
<dbReference type="InterPro" id="IPR001437">
    <property type="entry name" value="Tscrpt_elong_fac_GreA/B_C"/>
</dbReference>
<comment type="caution">
    <text evidence="2">The sequence shown here is derived from an EMBL/GenBank/DDBJ whole genome shotgun (WGS) entry which is preliminary data.</text>
</comment>
<gene>
    <name evidence="2" type="ORF">H735_20140</name>
</gene>
<organism evidence="2 3">
    <name type="scientific">Vibrio owensii CAIM 1854 = LMG 25443</name>
    <dbReference type="NCBI Taxonomy" id="1229493"/>
    <lineage>
        <taxon>Bacteria</taxon>
        <taxon>Pseudomonadati</taxon>
        <taxon>Pseudomonadota</taxon>
        <taxon>Gammaproteobacteria</taxon>
        <taxon>Vibrionales</taxon>
        <taxon>Vibrionaceae</taxon>
        <taxon>Vibrio</taxon>
    </lineage>
</organism>
<dbReference type="Pfam" id="PF01272">
    <property type="entry name" value="GreA_GreB"/>
    <property type="match status" value="1"/>
</dbReference>
<evidence type="ECO:0000259" key="1">
    <source>
        <dbReference type="Pfam" id="PF01272"/>
    </source>
</evidence>
<dbReference type="SUPFAM" id="SSF54534">
    <property type="entry name" value="FKBP-like"/>
    <property type="match status" value="1"/>
</dbReference>
<dbReference type="GO" id="GO:0032784">
    <property type="term" value="P:regulation of DNA-templated transcription elongation"/>
    <property type="evidence" value="ECO:0007669"/>
    <property type="project" value="InterPro"/>
</dbReference>
<proteinExistence type="predicted"/>
<sequence>MNKVDLVQIIIQQLGDKLQVAHASTQRAIDAATDEETVPEHKYDTLALEASYLAHGQAMRVQESEEELRQYRTLVLRDFVDARIAVSAYVELVDENDVEKAFFIGPCSGGLTVEWQGKEVFVLTPKSPLGRALMGKEEGEEVEMKIGDKTTCYEVVTIC</sequence>
<dbReference type="GO" id="GO:0003746">
    <property type="term" value="F:translation elongation factor activity"/>
    <property type="evidence" value="ECO:0007669"/>
    <property type="project" value="UniProtKB-KW"/>
</dbReference>